<gene>
    <name evidence="1" type="ORF">CkaCkLH20_06507</name>
</gene>
<reference evidence="1" key="2">
    <citation type="submission" date="2020-11" db="EMBL/GenBank/DDBJ databases">
        <title>Whole genome sequencing of Colletotrichum sp.</title>
        <authorList>
            <person name="Li H."/>
        </authorList>
    </citation>
    <scope>NUCLEOTIDE SEQUENCE</scope>
    <source>
        <strain evidence="1">CkLH20</strain>
    </source>
</reference>
<dbReference type="InterPro" id="IPR051678">
    <property type="entry name" value="AGP_Transferase"/>
</dbReference>
<reference evidence="1" key="1">
    <citation type="submission" date="2020-03" db="EMBL/GenBank/DDBJ databases">
        <authorList>
            <person name="He L."/>
        </authorList>
    </citation>
    <scope>NUCLEOTIDE SEQUENCE</scope>
    <source>
        <strain evidence="1">CkLH20</strain>
    </source>
</reference>
<sequence length="186" mass="21055">MSESVDDTTLALQSDLFEFNLMLVSVETATTVIDADQGPPPESKCLADVWFEFTPNQRETLIDHLKLFLAKLRNIKIGDLAHTPDIGGDRFIHNHPVCRLRCYDSRAFVDRLKESVAATRIRQDRKFVIRNIIEQLAPASAADNTLVLTHGNLSDKNIFINEDYETSGVRIVAIDGWDEMGFYPPY</sequence>
<dbReference type="InterPro" id="IPR011009">
    <property type="entry name" value="Kinase-like_dom_sf"/>
</dbReference>
<organism evidence="1 2">
    <name type="scientific">Colletotrichum karsti</name>
    <dbReference type="NCBI Taxonomy" id="1095194"/>
    <lineage>
        <taxon>Eukaryota</taxon>
        <taxon>Fungi</taxon>
        <taxon>Dikarya</taxon>
        <taxon>Ascomycota</taxon>
        <taxon>Pezizomycotina</taxon>
        <taxon>Sordariomycetes</taxon>
        <taxon>Hypocreomycetidae</taxon>
        <taxon>Glomerellales</taxon>
        <taxon>Glomerellaceae</taxon>
        <taxon>Colletotrichum</taxon>
        <taxon>Colletotrichum boninense species complex</taxon>
    </lineage>
</organism>
<dbReference type="EMBL" id="JAATWM020000019">
    <property type="protein sequence ID" value="KAF9876061.1"/>
    <property type="molecule type" value="Genomic_DNA"/>
</dbReference>
<keyword evidence="2" id="KW-1185">Reference proteome</keyword>
<dbReference type="Gene3D" id="3.90.1200.10">
    <property type="match status" value="1"/>
</dbReference>
<dbReference type="PANTHER" id="PTHR21310">
    <property type="entry name" value="AMINOGLYCOSIDE PHOSPHOTRANSFERASE-RELATED-RELATED"/>
    <property type="match status" value="1"/>
</dbReference>
<accession>A0A9P6LKE4</accession>
<evidence type="ECO:0000313" key="1">
    <source>
        <dbReference type="EMBL" id="KAF9876061.1"/>
    </source>
</evidence>
<dbReference type="AlphaFoldDB" id="A0A9P6LKE4"/>
<name>A0A9P6LKE4_9PEZI</name>
<dbReference type="RefSeq" id="XP_038745522.1">
    <property type="nucleotide sequence ID" value="XM_038889224.1"/>
</dbReference>
<dbReference type="Proteomes" id="UP000781932">
    <property type="component" value="Unassembled WGS sequence"/>
</dbReference>
<dbReference type="PANTHER" id="PTHR21310:SF15">
    <property type="entry name" value="AMINOGLYCOSIDE PHOSPHOTRANSFERASE DOMAIN-CONTAINING PROTEIN"/>
    <property type="match status" value="1"/>
</dbReference>
<proteinExistence type="predicted"/>
<evidence type="ECO:0008006" key="3">
    <source>
        <dbReference type="Google" id="ProtNLM"/>
    </source>
</evidence>
<comment type="caution">
    <text evidence="1">The sequence shown here is derived from an EMBL/GenBank/DDBJ whole genome shotgun (WGS) entry which is preliminary data.</text>
</comment>
<evidence type="ECO:0000313" key="2">
    <source>
        <dbReference type="Proteomes" id="UP000781932"/>
    </source>
</evidence>
<dbReference type="OrthoDB" id="5598852at2759"/>
<dbReference type="SUPFAM" id="SSF56112">
    <property type="entry name" value="Protein kinase-like (PK-like)"/>
    <property type="match status" value="1"/>
</dbReference>
<dbReference type="GeneID" id="62162298"/>
<protein>
    <recommendedName>
        <fullName evidence="3">Aminoglycoside phosphotransferase domain-containing protein</fullName>
    </recommendedName>
</protein>